<accession>A0A3G9IV72</accession>
<keyword evidence="7" id="KW-0547">Nucleotide-binding</keyword>
<dbReference type="SMART" id="SM00388">
    <property type="entry name" value="HisKA"/>
    <property type="match status" value="1"/>
</dbReference>
<dbReference type="SUPFAM" id="SSF55874">
    <property type="entry name" value="ATPase domain of HSP90 chaperone/DNA topoisomerase II/histidine kinase"/>
    <property type="match status" value="1"/>
</dbReference>
<dbReference type="InterPro" id="IPR003661">
    <property type="entry name" value="HisK_dim/P_dom"/>
</dbReference>
<dbReference type="CDD" id="cd00075">
    <property type="entry name" value="HATPase"/>
    <property type="match status" value="1"/>
</dbReference>
<evidence type="ECO:0000256" key="10">
    <source>
        <dbReference type="ARBA" id="ARBA00023012"/>
    </source>
</evidence>
<comment type="subcellular location">
    <subcellularLocation>
        <location evidence="2">Cell membrane</location>
        <topology evidence="2">Multi-pass membrane protein</topology>
    </subcellularLocation>
</comment>
<keyword evidence="6" id="KW-0808">Transferase</keyword>
<dbReference type="AlphaFoldDB" id="A0A3G9IV72"/>
<dbReference type="InterPro" id="IPR050736">
    <property type="entry name" value="Sensor_HK_Regulatory"/>
</dbReference>
<dbReference type="InterPro" id="IPR003660">
    <property type="entry name" value="HAMP_dom"/>
</dbReference>
<dbReference type="Gene3D" id="1.10.287.130">
    <property type="match status" value="1"/>
</dbReference>
<evidence type="ECO:0000256" key="4">
    <source>
        <dbReference type="ARBA" id="ARBA00022475"/>
    </source>
</evidence>
<dbReference type="EC" id="2.7.13.3" evidence="3"/>
<reference evidence="12 13" key="1">
    <citation type="submission" date="2018-11" db="EMBL/GenBank/DDBJ databases">
        <title>Complete genome sequence of Paenibacillus baekrokdamisoli strain KCTC 33723.</title>
        <authorList>
            <person name="Kang S.W."/>
            <person name="Lee K.C."/>
            <person name="Kim K.K."/>
            <person name="Kim J.S."/>
            <person name="Kim D.S."/>
            <person name="Ko S.H."/>
            <person name="Yang S.H."/>
            <person name="Lee J.S."/>
        </authorList>
    </citation>
    <scope>NUCLEOTIDE SEQUENCE [LARGE SCALE GENOMIC DNA]</scope>
    <source>
        <strain evidence="12 13">KCTC 33723</strain>
    </source>
</reference>
<dbReference type="PANTHER" id="PTHR43711">
    <property type="entry name" value="TWO-COMPONENT HISTIDINE KINASE"/>
    <property type="match status" value="1"/>
</dbReference>
<dbReference type="InterPro" id="IPR005467">
    <property type="entry name" value="His_kinase_dom"/>
</dbReference>
<evidence type="ECO:0000256" key="7">
    <source>
        <dbReference type="ARBA" id="ARBA00022741"/>
    </source>
</evidence>
<dbReference type="GO" id="GO:0000155">
    <property type="term" value="F:phosphorelay sensor kinase activity"/>
    <property type="evidence" value="ECO:0007669"/>
    <property type="project" value="InterPro"/>
</dbReference>
<sequence length="467" mass="52565">MLKVLKVIAGVIFINLMIYLSWSVAFTIVSYTKEKRNESNVTAAMIHEGVLMGDMLALQHSSWKEGLERIAQHNHYSMLVRDAQGIEQHFGSNSKKYPEISQTSMQSIISGGTFTEIERSNIFKTGVATVGVPIQLDGKQRALVIQSETPSLYDHYGSQLLTVFLGFLIMFLGMLSFRPWKKEAGALYSIIEALRRMSKGDFKVNLYKNRHMNGQFGQLVESINDMASELNQMEQMRQTFISNVSHEIQSPLTSIRGFARALQQEGLDTEQRHHYYSIIETESLRLSKLSDNLLKLTSLESDQHPFEPKPYRLDKQIRRVILACEPQWVEKNIRMDVDLGEVIITADEDLLSQVWTNLIGNSIKFTPNGGTISVDVTSLSDGEGAKISISDNGTGISEEDLPHIFERFFIADKSRNRTVGGSGLGLSIAKRIIDMHHSDIQVSSKRDAGTTFTIRISNTKKINLKQS</sequence>
<dbReference type="GO" id="GO:0005886">
    <property type="term" value="C:plasma membrane"/>
    <property type="evidence" value="ECO:0007669"/>
    <property type="project" value="UniProtKB-SubCell"/>
</dbReference>
<name>A0A3G9IV72_9BACL</name>
<dbReference type="KEGG" id="pbk:Back11_13300"/>
<dbReference type="InterPro" id="IPR003594">
    <property type="entry name" value="HATPase_dom"/>
</dbReference>
<proteinExistence type="predicted"/>
<organism evidence="12 13">
    <name type="scientific">Paenibacillus baekrokdamisoli</name>
    <dbReference type="NCBI Taxonomy" id="1712516"/>
    <lineage>
        <taxon>Bacteria</taxon>
        <taxon>Bacillati</taxon>
        <taxon>Bacillota</taxon>
        <taxon>Bacilli</taxon>
        <taxon>Bacillales</taxon>
        <taxon>Paenibacillaceae</taxon>
        <taxon>Paenibacillus</taxon>
    </lineage>
</organism>
<keyword evidence="10" id="KW-0902">Two-component regulatory system</keyword>
<comment type="catalytic activity">
    <reaction evidence="1">
        <text>ATP + protein L-histidine = ADP + protein N-phospho-L-histidine.</text>
        <dbReference type="EC" id="2.7.13.3"/>
    </reaction>
</comment>
<evidence type="ECO:0000256" key="8">
    <source>
        <dbReference type="ARBA" id="ARBA00022777"/>
    </source>
</evidence>
<dbReference type="InterPro" id="IPR004358">
    <property type="entry name" value="Sig_transdc_His_kin-like_C"/>
</dbReference>
<protein>
    <recommendedName>
        <fullName evidence="3">histidine kinase</fullName>
        <ecNumber evidence="3">2.7.13.3</ecNumber>
    </recommendedName>
</protein>
<evidence type="ECO:0000313" key="13">
    <source>
        <dbReference type="Proteomes" id="UP000275368"/>
    </source>
</evidence>
<evidence type="ECO:0000256" key="9">
    <source>
        <dbReference type="ARBA" id="ARBA00022840"/>
    </source>
</evidence>
<dbReference type="FunFam" id="3.30.565.10:FF:000006">
    <property type="entry name" value="Sensor histidine kinase WalK"/>
    <property type="match status" value="1"/>
</dbReference>
<dbReference type="FunFam" id="1.10.287.130:FF:000001">
    <property type="entry name" value="Two-component sensor histidine kinase"/>
    <property type="match status" value="1"/>
</dbReference>
<dbReference type="InterPro" id="IPR036890">
    <property type="entry name" value="HATPase_C_sf"/>
</dbReference>
<evidence type="ECO:0000256" key="3">
    <source>
        <dbReference type="ARBA" id="ARBA00012438"/>
    </source>
</evidence>
<dbReference type="PRINTS" id="PR00344">
    <property type="entry name" value="BCTRLSENSOR"/>
</dbReference>
<keyword evidence="13" id="KW-1185">Reference proteome</keyword>
<keyword evidence="4" id="KW-1003">Cell membrane</keyword>
<evidence type="ECO:0000256" key="1">
    <source>
        <dbReference type="ARBA" id="ARBA00000085"/>
    </source>
</evidence>
<dbReference type="CDD" id="cd00082">
    <property type="entry name" value="HisKA"/>
    <property type="match status" value="1"/>
</dbReference>
<gene>
    <name evidence="12" type="ORF">Back11_13300</name>
</gene>
<keyword evidence="11" id="KW-0472">Membrane</keyword>
<keyword evidence="8" id="KW-0418">Kinase</keyword>
<dbReference type="PROSITE" id="PS50109">
    <property type="entry name" value="HIS_KIN"/>
    <property type="match status" value="1"/>
</dbReference>
<dbReference type="Gene3D" id="3.30.565.10">
    <property type="entry name" value="Histidine kinase-like ATPase, C-terminal domain"/>
    <property type="match status" value="1"/>
</dbReference>
<keyword evidence="9" id="KW-0067">ATP-binding</keyword>
<dbReference type="SUPFAM" id="SSF47384">
    <property type="entry name" value="Homodimeric domain of signal transducing histidine kinase"/>
    <property type="match status" value="1"/>
</dbReference>
<evidence type="ECO:0000256" key="6">
    <source>
        <dbReference type="ARBA" id="ARBA00022679"/>
    </source>
</evidence>
<dbReference type="SMART" id="SM00387">
    <property type="entry name" value="HATPase_c"/>
    <property type="match status" value="1"/>
</dbReference>
<dbReference type="InterPro" id="IPR036097">
    <property type="entry name" value="HisK_dim/P_sf"/>
</dbReference>
<keyword evidence="5" id="KW-0597">Phosphoprotein</keyword>
<dbReference type="Pfam" id="PF02518">
    <property type="entry name" value="HATPase_c"/>
    <property type="match status" value="1"/>
</dbReference>
<dbReference type="RefSeq" id="WP_311547035.1">
    <property type="nucleotide sequence ID" value="NZ_AP019308.1"/>
</dbReference>
<dbReference type="EMBL" id="AP019308">
    <property type="protein sequence ID" value="BBH19985.1"/>
    <property type="molecule type" value="Genomic_DNA"/>
</dbReference>
<evidence type="ECO:0000313" key="12">
    <source>
        <dbReference type="EMBL" id="BBH19985.1"/>
    </source>
</evidence>
<dbReference type="PROSITE" id="PS50885">
    <property type="entry name" value="HAMP"/>
    <property type="match status" value="1"/>
</dbReference>
<dbReference type="Proteomes" id="UP000275368">
    <property type="component" value="Chromosome"/>
</dbReference>
<dbReference type="GO" id="GO:0005524">
    <property type="term" value="F:ATP binding"/>
    <property type="evidence" value="ECO:0007669"/>
    <property type="project" value="UniProtKB-KW"/>
</dbReference>
<evidence type="ECO:0000256" key="11">
    <source>
        <dbReference type="ARBA" id="ARBA00023136"/>
    </source>
</evidence>
<evidence type="ECO:0000256" key="2">
    <source>
        <dbReference type="ARBA" id="ARBA00004651"/>
    </source>
</evidence>
<dbReference type="Gene3D" id="6.10.340.10">
    <property type="match status" value="1"/>
</dbReference>
<dbReference type="Pfam" id="PF00512">
    <property type="entry name" value="HisKA"/>
    <property type="match status" value="1"/>
</dbReference>
<dbReference type="CDD" id="cd06225">
    <property type="entry name" value="HAMP"/>
    <property type="match status" value="1"/>
</dbReference>
<evidence type="ECO:0000256" key="5">
    <source>
        <dbReference type="ARBA" id="ARBA00022553"/>
    </source>
</evidence>
<dbReference type="PANTHER" id="PTHR43711:SF1">
    <property type="entry name" value="HISTIDINE KINASE 1"/>
    <property type="match status" value="1"/>
</dbReference>